<dbReference type="AlphaFoldDB" id="A0A1E4TQY1"/>
<dbReference type="PROSITE" id="PS50294">
    <property type="entry name" value="WD_REPEATS_REGION"/>
    <property type="match status" value="1"/>
</dbReference>
<feature type="compositionally biased region" description="Low complexity" evidence="4">
    <location>
        <begin position="500"/>
        <end position="510"/>
    </location>
</feature>
<dbReference type="OrthoDB" id="361494at2759"/>
<evidence type="ECO:0000256" key="1">
    <source>
        <dbReference type="ARBA" id="ARBA00022574"/>
    </source>
</evidence>
<dbReference type="InterPro" id="IPR001680">
    <property type="entry name" value="WD40_rpt"/>
</dbReference>
<keyword evidence="2" id="KW-0677">Repeat</keyword>
<dbReference type="Gene3D" id="2.130.10.10">
    <property type="entry name" value="YVTN repeat-like/Quinoprotein amine dehydrogenase"/>
    <property type="match status" value="1"/>
</dbReference>
<dbReference type="STRING" id="669874.A0A1E4TQY1"/>
<feature type="repeat" description="WD" evidence="3">
    <location>
        <begin position="354"/>
        <end position="388"/>
    </location>
</feature>
<keyword evidence="6" id="KW-1185">Reference proteome</keyword>
<reference evidence="6" key="1">
    <citation type="submission" date="2016-05" db="EMBL/GenBank/DDBJ databases">
        <title>Comparative genomics of biotechnologically important yeasts.</title>
        <authorList>
            <consortium name="DOE Joint Genome Institute"/>
            <person name="Riley R."/>
            <person name="Haridas S."/>
            <person name="Wolfe K.H."/>
            <person name="Lopes M.R."/>
            <person name="Hittinger C.T."/>
            <person name="Goker M."/>
            <person name="Salamov A."/>
            <person name="Wisecaver J."/>
            <person name="Long T.M."/>
            <person name="Aerts A.L."/>
            <person name="Barry K."/>
            <person name="Choi C."/>
            <person name="Clum A."/>
            <person name="Coughlan A.Y."/>
            <person name="Deshpande S."/>
            <person name="Douglass A.P."/>
            <person name="Hanson S.J."/>
            <person name="Klenk H.-P."/>
            <person name="Labutti K."/>
            <person name="Lapidus A."/>
            <person name="Lindquist E."/>
            <person name="Lipzen A."/>
            <person name="Meier-Kolthoff J.P."/>
            <person name="Ohm R.A."/>
            <person name="Otillar R.P."/>
            <person name="Pangilinan J."/>
            <person name="Peng Y."/>
            <person name="Rokas A."/>
            <person name="Rosa C.A."/>
            <person name="Scheuner C."/>
            <person name="Sibirny A.A."/>
            <person name="Slot J.C."/>
            <person name="Stielow J.B."/>
            <person name="Sun H."/>
            <person name="Kurtzman C.P."/>
            <person name="Blackwell M."/>
            <person name="Grigoriev I.V."/>
            <person name="Jeffries T.W."/>
        </authorList>
    </citation>
    <scope>NUCLEOTIDE SEQUENCE [LARGE SCALE GENOMIC DNA]</scope>
    <source>
        <strain evidence="6">NRRL Y-2460</strain>
    </source>
</reference>
<dbReference type="PANTHER" id="PTHR22850">
    <property type="entry name" value="WD40 REPEAT FAMILY"/>
    <property type="match status" value="1"/>
</dbReference>
<protein>
    <submittedName>
        <fullName evidence="5">Uncharacterized protein</fullName>
    </submittedName>
</protein>
<evidence type="ECO:0000313" key="6">
    <source>
        <dbReference type="Proteomes" id="UP000094236"/>
    </source>
</evidence>
<proteinExistence type="predicted"/>
<dbReference type="InterPro" id="IPR036322">
    <property type="entry name" value="WD40_repeat_dom_sf"/>
</dbReference>
<feature type="region of interest" description="Disordered" evidence="4">
    <location>
        <begin position="489"/>
        <end position="516"/>
    </location>
</feature>
<dbReference type="SUPFAM" id="SSF50978">
    <property type="entry name" value="WD40 repeat-like"/>
    <property type="match status" value="1"/>
</dbReference>
<evidence type="ECO:0000256" key="2">
    <source>
        <dbReference type="ARBA" id="ARBA00022737"/>
    </source>
</evidence>
<dbReference type="InterPro" id="IPR050459">
    <property type="entry name" value="WD_repeat_RBAP46/RBAP48/MSI1"/>
</dbReference>
<dbReference type="PROSITE" id="PS50082">
    <property type="entry name" value="WD_REPEATS_2"/>
    <property type="match status" value="1"/>
</dbReference>
<dbReference type="InterPro" id="IPR015943">
    <property type="entry name" value="WD40/YVTN_repeat-like_dom_sf"/>
</dbReference>
<dbReference type="EMBL" id="KV454016">
    <property type="protein sequence ID" value="ODV94147.1"/>
    <property type="molecule type" value="Genomic_DNA"/>
</dbReference>
<accession>A0A1E4TQY1</accession>
<dbReference type="Proteomes" id="UP000094236">
    <property type="component" value="Unassembled WGS sequence"/>
</dbReference>
<evidence type="ECO:0000313" key="5">
    <source>
        <dbReference type="EMBL" id="ODV94147.1"/>
    </source>
</evidence>
<evidence type="ECO:0000256" key="4">
    <source>
        <dbReference type="SAM" id="MobiDB-lite"/>
    </source>
</evidence>
<gene>
    <name evidence="5" type="ORF">PACTADRAFT_4100</name>
</gene>
<evidence type="ECO:0000256" key="3">
    <source>
        <dbReference type="PROSITE-ProRule" id="PRU00221"/>
    </source>
</evidence>
<dbReference type="SMART" id="SM00320">
    <property type="entry name" value="WD40"/>
    <property type="match status" value="2"/>
</dbReference>
<organism evidence="5 6">
    <name type="scientific">Pachysolen tannophilus NRRL Y-2460</name>
    <dbReference type="NCBI Taxonomy" id="669874"/>
    <lineage>
        <taxon>Eukaryota</taxon>
        <taxon>Fungi</taxon>
        <taxon>Dikarya</taxon>
        <taxon>Ascomycota</taxon>
        <taxon>Saccharomycotina</taxon>
        <taxon>Pichiomycetes</taxon>
        <taxon>Pachysolenaceae</taxon>
        <taxon>Pachysolen</taxon>
    </lineage>
</organism>
<name>A0A1E4TQY1_PACTA</name>
<keyword evidence="1 3" id="KW-0853">WD repeat</keyword>
<sequence>MSTLSATSNTRSNLKNSYLTKEESEFLAREEDELEKLRSKILSQNDQWMPSTPENETKVLNKTNSSLQNFGQITSHYWKINSTEKDGEAANAFLTSVSSHNDKDLLAISHSSKSSNLLIYDLNVDKMLLAHNQTITLPNIWSMKWLNCVDRSDDINFLISGHTKGYVNLTLIPELDNQDFQSAEIIKRFNHEKQLVDDNNDYKLDINRQAITELELSPKSWRSCNINSLLTIYKENFFMWDSSRSKFPILKNKSKGIKSFDSSPYRDGILGVCGEFGIALHDLRAPDGAPSFFVPSTNSCTIQGKSQQNARYNKSVANKVKWSLFDPNILASSYANGIVRLWDVRKTNDSFAVLEGHEDSTTSIEWSNLKSNELYTGSKDGKIIHWNLADVTYNESCENNLKCTLKSGFNSIKLVKNKRDQIELVEDILNTRQCGTIIPASNTCIVDMVNVNDKILSIDGSSFLGIHTKENNNVDNKMILNSIPESIHEELEQSSLTEDNSSYNSPSSSPRTPQSIPHKYFKNLHNISNETLTDHILLLPKMSSVVSTNYQERAISSSGETLFDVHNSPFSNSKETNSQFFTHPFYEEDHSKTLVSPNDDKVLIMSKKNWFKEGLANLEKGKFLEKLRDISGTTLAEGGNEDLLTDLSIEDDSQFRPVAPLLINKRERQSLY</sequence>